<evidence type="ECO:0000259" key="10">
    <source>
        <dbReference type="PROSITE" id="PS50850"/>
    </source>
</evidence>
<feature type="transmembrane region" description="Helical" evidence="9">
    <location>
        <begin position="460"/>
        <end position="477"/>
    </location>
</feature>
<accession>A0A9P8VMT9</accession>
<feature type="transmembrane region" description="Helical" evidence="9">
    <location>
        <begin position="118"/>
        <end position="137"/>
    </location>
</feature>
<evidence type="ECO:0000256" key="1">
    <source>
        <dbReference type="ARBA" id="ARBA00004141"/>
    </source>
</evidence>
<evidence type="ECO:0000256" key="6">
    <source>
        <dbReference type="ARBA" id="ARBA00023136"/>
    </source>
</evidence>
<dbReference type="Gene3D" id="1.20.1250.20">
    <property type="entry name" value="MFS general substrate transporter like domains"/>
    <property type="match status" value="1"/>
</dbReference>
<organism evidence="11 12">
    <name type="scientific">Plectosphaerella plurivora</name>
    <dbReference type="NCBI Taxonomy" id="936078"/>
    <lineage>
        <taxon>Eukaryota</taxon>
        <taxon>Fungi</taxon>
        <taxon>Dikarya</taxon>
        <taxon>Ascomycota</taxon>
        <taxon>Pezizomycotina</taxon>
        <taxon>Sordariomycetes</taxon>
        <taxon>Hypocreomycetidae</taxon>
        <taxon>Glomerellales</taxon>
        <taxon>Plectosphaerellaceae</taxon>
        <taxon>Plectosphaerella</taxon>
    </lineage>
</organism>
<keyword evidence="5 9" id="KW-1133">Transmembrane helix</keyword>
<feature type="transmembrane region" description="Helical" evidence="9">
    <location>
        <begin position="34"/>
        <end position="54"/>
    </location>
</feature>
<dbReference type="AlphaFoldDB" id="A0A9P8VMT9"/>
<feature type="transmembrane region" description="Helical" evidence="9">
    <location>
        <begin position="389"/>
        <end position="414"/>
    </location>
</feature>
<evidence type="ECO:0000313" key="11">
    <source>
        <dbReference type="EMBL" id="KAH6697348.1"/>
    </source>
</evidence>
<keyword evidence="4 9" id="KW-0812">Transmembrane</keyword>
<dbReference type="PRINTS" id="PR00171">
    <property type="entry name" value="SUGRTRNSPORT"/>
</dbReference>
<gene>
    <name evidence="11" type="ORF">F5X68DRAFT_238759</name>
</gene>
<evidence type="ECO:0000313" key="12">
    <source>
        <dbReference type="Proteomes" id="UP000770015"/>
    </source>
</evidence>
<dbReference type="FunFam" id="1.20.1250.20:FF:000078">
    <property type="entry name" value="MFS maltose transporter, putative"/>
    <property type="match status" value="1"/>
</dbReference>
<dbReference type="EMBL" id="JAGSXJ010000001">
    <property type="protein sequence ID" value="KAH6697348.1"/>
    <property type="molecule type" value="Genomic_DNA"/>
</dbReference>
<evidence type="ECO:0000256" key="2">
    <source>
        <dbReference type="ARBA" id="ARBA00010992"/>
    </source>
</evidence>
<reference evidence="11" key="1">
    <citation type="journal article" date="2021" name="Nat. Commun.">
        <title>Genetic determinants of endophytism in the Arabidopsis root mycobiome.</title>
        <authorList>
            <person name="Mesny F."/>
            <person name="Miyauchi S."/>
            <person name="Thiergart T."/>
            <person name="Pickel B."/>
            <person name="Atanasova L."/>
            <person name="Karlsson M."/>
            <person name="Huettel B."/>
            <person name="Barry K.W."/>
            <person name="Haridas S."/>
            <person name="Chen C."/>
            <person name="Bauer D."/>
            <person name="Andreopoulos W."/>
            <person name="Pangilinan J."/>
            <person name="LaButti K."/>
            <person name="Riley R."/>
            <person name="Lipzen A."/>
            <person name="Clum A."/>
            <person name="Drula E."/>
            <person name="Henrissat B."/>
            <person name="Kohler A."/>
            <person name="Grigoriev I.V."/>
            <person name="Martin F.M."/>
            <person name="Hacquard S."/>
        </authorList>
    </citation>
    <scope>NUCLEOTIDE SEQUENCE</scope>
    <source>
        <strain evidence="11">MPI-SDFR-AT-0117</strain>
    </source>
</reference>
<evidence type="ECO:0000256" key="9">
    <source>
        <dbReference type="SAM" id="Phobius"/>
    </source>
</evidence>
<feature type="transmembrane region" description="Helical" evidence="9">
    <location>
        <begin position="177"/>
        <end position="200"/>
    </location>
</feature>
<dbReference type="InterPro" id="IPR050360">
    <property type="entry name" value="MFS_Sugar_Transporters"/>
</dbReference>
<feature type="region of interest" description="Disordered" evidence="8">
    <location>
        <begin position="1"/>
        <end position="24"/>
    </location>
</feature>
<comment type="caution">
    <text evidence="11">The sequence shown here is derived from an EMBL/GenBank/DDBJ whole genome shotgun (WGS) entry which is preliminary data.</text>
</comment>
<keyword evidence="3 7" id="KW-0813">Transport</keyword>
<dbReference type="NCBIfam" id="TIGR00879">
    <property type="entry name" value="SP"/>
    <property type="match status" value="1"/>
</dbReference>
<feature type="transmembrane region" description="Helical" evidence="9">
    <location>
        <begin position="329"/>
        <end position="352"/>
    </location>
</feature>
<feature type="domain" description="Major facilitator superfamily (MFS) profile" evidence="10">
    <location>
        <begin position="41"/>
        <end position="483"/>
    </location>
</feature>
<feature type="transmembrane region" description="Helical" evidence="9">
    <location>
        <begin position="143"/>
        <end position="165"/>
    </location>
</feature>
<dbReference type="InterPro" id="IPR005829">
    <property type="entry name" value="Sugar_transporter_CS"/>
</dbReference>
<proteinExistence type="inferred from homology"/>
<evidence type="ECO:0000256" key="5">
    <source>
        <dbReference type="ARBA" id="ARBA00022989"/>
    </source>
</evidence>
<dbReference type="Pfam" id="PF00083">
    <property type="entry name" value="Sugar_tr"/>
    <property type="match status" value="1"/>
</dbReference>
<dbReference type="InterPro" id="IPR036259">
    <property type="entry name" value="MFS_trans_sf"/>
</dbReference>
<dbReference type="GO" id="GO:0016020">
    <property type="term" value="C:membrane"/>
    <property type="evidence" value="ECO:0007669"/>
    <property type="project" value="UniProtKB-SubCell"/>
</dbReference>
<feature type="transmembrane region" description="Helical" evidence="9">
    <location>
        <begin position="359"/>
        <end position="377"/>
    </location>
</feature>
<comment type="subcellular location">
    <subcellularLocation>
        <location evidence="1">Membrane</location>
        <topology evidence="1">Multi-pass membrane protein</topology>
    </subcellularLocation>
</comment>
<comment type="similarity">
    <text evidence="2 7">Belongs to the major facilitator superfamily. Sugar transporter (TC 2.A.1.1) family.</text>
</comment>
<evidence type="ECO:0000256" key="3">
    <source>
        <dbReference type="ARBA" id="ARBA00022448"/>
    </source>
</evidence>
<dbReference type="PANTHER" id="PTHR48022:SF83">
    <property type="entry name" value="MAJOR FACILITATOR SUPERFAMILY (MFS) PROFILE DOMAIN-CONTAINING PROTEIN"/>
    <property type="match status" value="1"/>
</dbReference>
<dbReference type="Proteomes" id="UP000770015">
    <property type="component" value="Unassembled WGS sequence"/>
</dbReference>
<evidence type="ECO:0000256" key="4">
    <source>
        <dbReference type="ARBA" id="ARBA00022692"/>
    </source>
</evidence>
<name>A0A9P8VMT9_9PEZI</name>
<dbReference type="PANTHER" id="PTHR48022">
    <property type="entry name" value="PLASTIDIC GLUCOSE TRANSPORTER 4"/>
    <property type="match status" value="1"/>
</dbReference>
<feature type="transmembrane region" description="Helical" evidence="9">
    <location>
        <begin position="206"/>
        <end position="229"/>
    </location>
</feature>
<dbReference type="OrthoDB" id="6612291at2759"/>
<dbReference type="PROSITE" id="PS50850">
    <property type="entry name" value="MFS"/>
    <property type="match status" value="1"/>
</dbReference>
<dbReference type="InterPro" id="IPR003663">
    <property type="entry name" value="Sugar/inositol_transpt"/>
</dbReference>
<keyword evidence="12" id="KW-1185">Reference proteome</keyword>
<dbReference type="InterPro" id="IPR005828">
    <property type="entry name" value="MFS_sugar_transport-like"/>
</dbReference>
<dbReference type="InterPro" id="IPR020846">
    <property type="entry name" value="MFS_dom"/>
</dbReference>
<keyword evidence="6 9" id="KW-0472">Membrane</keyword>
<protein>
    <submittedName>
        <fullName evidence="11">Maltose permease</fullName>
    </submittedName>
</protein>
<sequence>MPQAPASPVDGERQPLLASSPSPTPETFTSSLRAWPYAVGWSAFVSLGVIMLAFDPQLLGNLFATPQFRRDFGHPFGSDNTYIISAPWQTALSMGNPLGQVVGALFAAYPMDMYGRRATFSACVTITAAVVLVQFLARSLPALLVGELLAGLVLGSFVVIAPAYASEVCPTALRGHLSAFINLCFVLGALLANCVTAGTSRLENHWAYSLPFALQWVWIAIIIPGLPLVPESPWWLVRKGKTIDAGTSLRSLAAKGVDVSETLAFIVDTDALERRNEAGSTYRDCLRGTNLRRTEISVGVYSAQVLSGIYLIGYGTYFFEQAGLSTERAFDMAILFLLMGLLGTILSWFLLLHFGRRTIYLAGLAILAILQLIIGILDCTPGRPTAIIWAEACLMLLWNFIYDLTIGPVCFVIISEVSATRVRSKTIALATAVQGAFGIIMTAVIPYLIAPDQAALQGKLGFVFAGLAGLCFLWAWARVPETGGRTYEELDVLFERQVPAREFGGYVIE</sequence>
<feature type="transmembrane region" description="Helical" evidence="9">
    <location>
        <begin position="296"/>
        <end position="317"/>
    </location>
</feature>
<dbReference type="PROSITE" id="PS00216">
    <property type="entry name" value="SUGAR_TRANSPORT_1"/>
    <property type="match status" value="1"/>
</dbReference>
<evidence type="ECO:0000256" key="7">
    <source>
        <dbReference type="RuleBase" id="RU003346"/>
    </source>
</evidence>
<evidence type="ECO:0000256" key="8">
    <source>
        <dbReference type="SAM" id="MobiDB-lite"/>
    </source>
</evidence>
<feature type="transmembrane region" description="Helical" evidence="9">
    <location>
        <begin position="426"/>
        <end position="448"/>
    </location>
</feature>
<dbReference type="SUPFAM" id="SSF103473">
    <property type="entry name" value="MFS general substrate transporter"/>
    <property type="match status" value="1"/>
</dbReference>
<dbReference type="GO" id="GO:0005351">
    <property type="term" value="F:carbohydrate:proton symporter activity"/>
    <property type="evidence" value="ECO:0007669"/>
    <property type="project" value="TreeGrafter"/>
</dbReference>